<dbReference type="PANTHER" id="PTHR42031:SF1">
    <property type="entry name" value="KEY LIME PATHOGENICITY PROTEIN"/>
    <property type="match status" value="1"/>
</dbReference>
<feature type="compositionally biased region" description="Basic residues" evidence="1">
    <location>
        <begin position="491"/>
        <end position="502"/>
    </location>
</feature>
<dbReference type="EMBL" id="JAUBYV010000001">
    <property type="protein sequence ID" value="KAK2629846.1"/>
    <property type="molecule type" value="Genomic_DNA"/>
</dbReference>
<name>A0AAD9T636_9HELO</name>
<feature type="compositionally biased region" description="Polar residues" evidence="1">
    <location>
        <begin position="42"/>
        <end position="51"/>
    </location>
</feature>
<accession>A0AAD9T636</accession>
<feature type="region of interest" description="Disordered" evidence="1">
    <location>
        <begin position="280"/>
        <end position="352"/>
    </location>
</feature>
<gene>
    <name evidence="3" type="ORF">QTJ16_000666</name>
</gene>
<dbReference type="AlphaFoldDB" id="A0AAD9T636"/>
<evidence type="ECO:0000313" key="4">
    <source>
        <dbReference type="Proteomes" id="UP001285354"/>
    </source>
</evidence>
<feature type="domain" description="DUF7896" evidence="2">
    <location>
        <begin position="443"/>
        <end position="533"/>
    </location>
</feature>
<proteinExistence type="predicted"/>
<sequence length="665" mass="73407">MSTNLRVDATMDFDSHNEQERRRQILLAKRAALDAELALLPCTSQPSSQPHRSPIHKRSQQRRNSQVPRSMSNTGVPVMSRNPSSECNEIPQRRRALSQRSASSMTRVNSRSKPYPRVNAPFAPNGAIPLPVDPGPENPAIMDWVTQEQPYNAYTYSLRPEPQGSASQMNSGLEQVPELDHVGENPSDFIIRTMGHTVMSPPILMPSSAALTNHRASIGSFNIPTPPTPTSDSLTTATTLTSDMSRQNSLCNGLESMQMQITLNSSYSADPYIDQPMFDHVTSFPSSHHSRRSSDEEQSQLLVGTGASHEPQLSHSIQFPSSGSSGEVMEKSQSSESTSSSASLSSSSSRNVKRLQDQIHLAAAQPLMPKGGGGISMSREASSQSMARIGSKGGPQDKVAMAKPAYQRPKHGRVYCTQCDNHQEGFRGEHELRRHVDREHKMMVKKFICVEPTEGNHPQPIVPLSRCKACTQQKKKYGAYYNAAAHLRRAHFNPKTKGRSKSQQKSGDSDKRGGKGGGDYPPMSELKFWMRDVEEKVTEYPTGDQQEVADASDDEAPDNSTDDRLYSQQAMSRMSDGTFDDFLAEDSPKMNICSAASIANNDIYGMHHMPLGLLGADPQTPCMDPSMYPQDNFSLFSDPFQNDPMEFLDNPSLLSQSYDNFGVWS</sequence>
<keyword evidence="4" id="KW-1185">Reference proteome</keyword>
<evidence type="ECO:0000256" key="1">
    <source>
        <dbReference type="SAM" id="MobiDB-lite"/>
    </source>
</evidence>
<feature type="region of interest" description="Disordered" evidence="1">
    <location>
        <begin position="366"/>
        <end position="399"/>
    </location>
</feature>
<feature type="compositionally biased region" description="Polar residues" evidence="1">
    <location>
        <begin position="62"/>
        <end position="87"/>
    </location>
</feature>
<feature type="region of interest" description="Disordered" evidence="1">
    <location>
        <begin position="42"/>
        <end position="117"/>
    </location>
</feature>
<dbReference type="PANTHER" id="PTHR42031">
    <property type="entry name" value="KEY LIME PATHOGENICITY PROTEIN"/>
    <property type="match status" value="1"/>
</dbReference>
<dbReference type="Pfam" id="PF25438">
    <property type="entry name" value="DUF7896"/>
    <property type="match status" value="1"/>
</dbReference>
<feature type="compositionally biased region" description="Polar residues" evidence="1">
    <location>
        <begin position="311"/>
        <end position="325"/>
    </location>
</feature>
<evidence type="ECO:0000259" key="2">
    <source>
        <dbReference type="Pfam" id="PF25438"/>
    </source>
</evidence>
<feature type="compositionally biased region" description="Low complexity" evidence="1">
    <location>
        <begin position="332"/>
        <end position="349"/>
    </location>
</feature>
<dbReference type="Proteomes" id="UP001285354">
    <property type="component" value="Unassembled WGS sequence"/>
</dbReference>
<dbReference type="InterPro" id="IPR057218">
    <property type="entry name" value="DUF7896"/>
</dbReference>
<reference evidence="3" key="1">
    <citation type="submission" date="2023-06" db="EMBL/GenBank/DDBJ databases">
        <title>Draft genome of Marssonina rosae.</title>
        <authorList>
            <person name="Cheng Q."/>
        </authorList>
    </citation>
    <scope>NUCLEOTIDE SEQUENCE</scope>
    <source>
        <strain evidence="3">R4</strain>
    </source>
</reference>
<comment type="caution">
    <text evidence="3">The sequence shown here is derived from an EMBL/GenBank/DDBJ whole genome shotgun (WGS) entry which is preliminary data.</text>
</comment>
<organism evidence="3 4">
    <name type="scientific">Diplocarpon rosae</name>
    <dbReference type="NCBI Taxonomy" id="946125"/>
    <lineage>
        <taxon>Eukaryota</taxon>
        <taxon>Fungi</taxon>
        <taxon>Dikarya</taxon>
        <taxon>Ascomycota</taxon>
        <taxon>Pezizomycotina</taxon>
        <taxon>Leotiomycetes</taxon>
        <taxon>Helotiales</taxon>
        <taxon>Drepanopezizaceae</taxon>
        <taxon>Diplocarpon</taxon>
    </lineage>
</organism>
<feature type="region of interest" description="Disordered" evidence="1">
    <location>
        <begin position="539"/>
        <end position="563"/>
    </location>
</feature>
<feature type="region of interest" description="Disordered" evidence="1">
    <location>
        <begin position="491"/>
        <end position="524"/>
    </location>
</feature>
<protein>
    <recommendedName>
        <fullName evidence="2">DUF7896 domain-containing protein</fullName>
    </recommendedName>
</protein>
<evidence type="ECO:0000313" key="3">
    <source>
        <dbReference type="EMBL" id="KAK2629846.1"/>
    </source>
</evidence>